<comment type="caution">
    <text evidence="2">The sequence shown here is derived from an EMBL/GenBank/DDBJ whole genome shotgun (WGS) entry which is preliminary data.</text>
</comment>
<dbReference type="InterPro" id="IPR001173">
    <property type="entry name" value="Glyco_trans_2-like"/>
</dbReference>
<dbReference type="OrthoDB" id="9788101at2"/>
<dbReference type="PANTHER" id="PTHR22916">
    <property type="entry name" value="GLYCOSYLTRANSFERASE"/>
    <property type="match status" value="1"/>
</dbReference>
<dbReference type="AlphaFoldDB" id="A0A1Q5ZYV7"/>
<accession>A0A1Q5ZYV7</accession>
<dbReference type="PANTHER" id="PTHR22916:SF3">
    <property type="entry name" value="UDP-GLCNAC:BETAGAL BETA-1,3-N-ACETYLGLUCOSAMINYLTRANSFERASE-LIKE PROTEIN 1"/>
    <property type="match status" value="1"/>
</dbReference>
<dbReference type="SUPFAM" id="SSF53448">
    <property type="entry name" value="Nucleotide-diphospho-sugar transferases"/>
    <property type="match status" value="1"/>
</dbReference>
<dbReference type="Gene3D" id="3.90.550.10">
    <property type="entry name" value="Spore Coat Polysaccharide Biosynthesis Protein SpsA, Chain A"/>
    <property type="match status" value="1"/>
</dbReference>
<dbReference type="Proteomes" id="UP000186720">
    <property type="component" value="Unassembled WGS sequence"/>
</dbReference>
<dbReference type="InterPro" id="IPR029044">
    <property type="entry name" value="Nucleotide-diphossugar_trans"/>
</dbReference>
<name>A0A1Q5ZYV7_9SPHI</name>
<evidence type="ECO:0000313" key="2">
    <source>
        <dbReference type="EMBL" id="OKS86943.1"/>
    </source>
</evidence>
<dbReference type="STRING" id="1302689.RG47T_2401"/>
<dbReference type="CDD" id="cd06433">
    <property type="entry name" value="GT_2_WfgS_like"/>
    <property type="match status" value="1"/>
</dbReference>
<organism evidence="2 3">
    <name type="scientific">Mucilaginibacter polytrichastri</name>
    <dbReference type="NCBI Taxonomy" id="1302689"/>
    <lineage>
        <taxon>Bacteria</taxon>
        <taxon>Pseudomonadati</taxon>
        <taxon>Bacteroidota</taxon>
        <taxon>Sphingobacteriia</taxon>
        <taxon>Sphingobacteriales</taxon>
        <taxon>Sphingobacteriaceae</taxon>
        <taxon>Mucilaginibacter</taxon>
    </lineage>
</organism>
<evidence type="ECO:0000259" key="1">
    <source>
        <dbReference type="Pfam" id="PF00535"/>
    </source>
</evidence>
<protein>
    <recommendedName>
        <fullName evidence="1">Glycosyltransferase 2-like domain-containing protein</fullName>
    </recommendedName>
</protein>
<sequence length="250" mass="29416">MANINKQDFLPDMPVISIISVVYNAEEFLEQTLLSIVKQTYRNIELIIIDGGSTDGTLDIIKRYEKHISYWVSEPDKGIYDAMNKATEVVTGDWVNFVGAGDILLNVLHKVVERLKDNNKIYYGDVYRNDILKVFNGRFTGFRFSRVAICHQAILYPAKVYKKYKYDLLYRSNSDHHLNILLYGDKDYKWEYFPIVICVYEGGGYSAINKDFHFIKNRIKIVKENMPFIVYLYAYARNLVFKLRNKQYYK</sequence>
<dbReference type="RefSeq" id="WP_074489625.1">
    <property type="nucleotide sequence ID" value="NZ_FPAM01000005.1"/>
</dbReference>
<dbReference type="GO" id="GO:0016758">
    <property type="term" value="F:hexosyltransferase activity"/>
    <property type="evidence" value="ECO:0007669"/>
    <property type="project" value="UniProtKB-ARBA"/>
</dbReference>
<feature type="domain" description="Glycosyltransferase 2-like" evidence="1">
    <location>
        <begin position="17"/>
        <end position="142"/>
    </location>
</feature>
<dbReference type="EMBL" id="MPPL01000001">
    <property type="protein sequence ID" value="OKS86943.1"/>
    <property type="molecule type" value="Genomic_DNA"/>
</dbReference>
<keyword evidence="3" id="KW-1185">Reference proteome</keyword>
<proteinExistence type="predicted"/>
<reference evidence="2 3" key="1">
    <citation type="submission" date="2016-11" db="EMBL/GenBank/DDBJ databases">
        <title>Whole Genome Sequencing of Mucilaginibacter polytrichastri RG4-7(T) isolated from the moss sample.</title>
        <authorList>
            <person name="Li Y."/>
        </authorList>
    </citation>
    <scope>NUCLEOTIDE SEQUENCE [LARGE SCALE GENOMIC DNA]</scope>
    <source>
        <strain evidence="2 3">RG4-7</strain>
    </source>
</reference>
<dbReference type="Pfam" id="PF00535">
    <property type="entry name" value="Glycos_transf_2"/>
    <property type="match status" value="1"/>
</dbReference>
<evidence type="ECO:0000313" key="3">
    <source>
        <dbReference type="Proteomes" id="UP000186720"/>
    </source>
</evidence>
<gene>
    <name evidence="2" type="ORF">RG47T_2401</name>
</gene>